<reference evidence="4" key="2">
    <citation type="submission" date="2020-09" db="EMBL/GenBank/DDBJ databases">
        <authorList>
            <person name="Sun Q."/>
            <person name="Kim S."/>
        </authorList>
    </citation>
    <scope>NUCLEOTIDE SEQUENCE</scope>
    <source>
        <strain evidence="4">KCTC 23430</strain>
    </source>
</reference>
<accession>A0A919CJV7</accession>
<keyword evidence="2" id="KW-0560">Oxidoreductase</keyword>
<dbReference type="EMBL" id="BMYM01000001">
    <property type="protein sequence ID" value="GHD32331.1"/>
    <property type="molecule type" value="Genomic_DNA"/>
</dbReference>
<dbReference type="PANTHER" id="PTHR43673">
    <property type="entry name" value="NAD(P)H NITROREDUCTASE YDGI-RELATED"/>
    <property type="match status" value="1"/>
</dbReference>
<dbReference type="CDD" id="cd02062">
    <property type="entry name" value="Nitro_FMN_reductase"/>
    <property type="match status" value="1"/>
</dbReference>
<evidence type="ECO:0000256" key="2">
    <source>
        <dbReference type="ARBA" id="ARBA00023002"/>
    </source>
</evidence>
<dbReference type="GO" id="GO:0016491">
    <property type="term" value="F:oxidoreductase activity"/>
    <property type="evidence" value="ECO:0007669"/>
    <property type="project" value="UniProtKB-KW"/>
</dbReference>
<dbReference type="SUPFAM" id="SSF55469">
    <property type="entry name" value="FMN-dependent nitroreductase-like"/>
    <property type="match status" value="1"/>
</dbReference>
<dbReference type="RefSeq" id="WP_189477012.1">
    <property type="nucleotide sequence ID" value="NZ_BMYM01000001.1"/>
</dbReference>
<dbReference type="AlphaFoldDB" id="A0A919CJV7"/>
<keyword evidence="5" id="KW-1185">Reference proteome</keyword>
<evidence type="ECO:0000313" key="5">
    <source>
        <dbReference type="Proteomes" id="UP000644693"/>
    </source>
</evidence>
<comment type="caution">
    <text evidence="4">The sequence shown here is derived from an EMBL/GenBank/DDBJ whole genome shotgun (WGS) entry which is preliminary data.</text>
</comment>
<dbReference type="Proteomes" id="UP000644693">
    <property type="component" value="Unassembled WGS sequence"/>
</dbReference>
<organism evidence="4 5">
    <name type="scientific">Parahalioglobus pacificus</name>
    <dbReference type="NCBI Taxonomy" id="930806"/>
    <lineage>
        <taxon>Bacteria</taxon>
        <taxon>Pseudomonadati</taxon>
        <taxon>Pseudomonadota</taxon>
        <taxon>Gammaproteobacteria</taxon>
        <taxon>Cellvibrionales</taxon>
        <taxon>Halieaceae</taxon>
        <taxon>Parahalioglobus</taxon>
    </lineage>
</organism>
<reference evidence="4" key="1">
    <citation type="journal article" date="2014" name="Int. J. Syst. Evol. Microbiol.">
        <title>Complete genome sequence of Corynebacterium casei LMG S-19264T (=DSM 44701T), isolated from a smear-ripened cheese.</title>
        <authorList>
            <consortium name="US DOE Joint Genome Institute (JGI-PGF)"/>
            <person name="Walter F."/>
            <person name="Albersmeier A."/>
            <person name="Kalinowski J."/>
            <person name="Ruckert C."/>
        </authorList>
    </citation>
    <scope>NUCLEOTIDE SEQUENCE</scope>
    <source>
        <strain evidence="4">KCTC 23430</strain>
    </source>
</reference>
<protein>
    <submittedName>
        <fullName evidence="4">Nitroreductase</fullName>
    </submittedName>
</protein>
<evidence type="ECO:0000313" key="4">
    <source>
        <dbReference type="EMBL" id="GHD32331.1"/>
    </source>
</evidence>
<dbReference type="PANTHER" id="PTHR43673:SF10">
    <property type="entry name" value="NADH DEHYDROGENASE_NAD(P)H NITROREDUCTASE XCC3605-RELATED"/>
    <property type="match status" value="1"/>
</dbReference>
<dbReference type="InterPro" id="IPR029479">
    <property type="entry name" value="Nitroreductase"/>
</dbReference>
<gene>
    <name evidence="4" type="ORF">GCM10007053_16360</name>
</gene>
<feature type="domain" description="Nitroreductase" evidence="3">
    <location>
        <begin position="12"/>
        <end position="192"/>
    </location>
</feature>
<dbReference type="InterPro" id="IPR000415">
    <property type="entry name" value="Nitroreductase-like"/>
</dbReference>
<evidence type="ECO:0000259" key="3">
    <source>
        <dbReference type="Pfam" id="PF00881"/>
    </source>
</evidence>
<name>A0A919CJV7_9GAMM</name>
<sequence>MDLYEVMRTTFACREFTGDPVPGEVLQRIIDNARFAPSGGNRQGWRIIQVQDRAKREALADLSLPCATRYLLEMQAGDSPLNTIHPSAVSDDDVLAAEPPNWLVAHIRNAPTVLVVTVDMALVASMDKDLDRVGVISGGSIYPLAWNILLAARNEGYGGTMTTWGVAKEPEIQALLDIPPTWAVATIMPLGKPVKQLTKLKRKPVAEILFQDSWNGQA</sequence>
<comment type="similarity">
    <text evidence="1">Belongs to the nitroreductase family.</text>
</comment>
<proteinExistence type="inferred from homology"/>
<dbReference type="Gene3D" id="3.40.109.10">
    <property type="entry name" value="NADH Oxidase"/>
    <property type="match status" value="1"/>
</dbReference>
<evidence type="ECO:0000256" key="1">
    <source>
        <dbReference type="ARBA" id="ARBA00007118"/>
    </source>
</evidence>
<dbReference type="Pfam" id="PF00881">
    <property type="entry name" value="Nitroreductase"/>
    <property type="match status" value="1"/>
</dbReference>